<dbReference type="EMBL" id="KV453849">
    <property type="protein sequence ID" value="ODV86984.1"/>
    <property type="molecule type" value="Genomic_DNA"/>
</dbReference>
<dbReference type="AlphaFoldDB" id="A0A1E4T5F2"/>
<gene>
    <name evidence="1" type="ORF">CANARDRAFT_27321</name>
</gene>
<evidence type="ECO:0000313" key="1">
    <source>
        <dbReference type="EMBL" id="ODV86984.1"/>
    </source>
</evidence>
<organism evidence="1 2">
    <name type="scientific">[Candida] arabinofermentans NRRL YB-2248</name>
    <dbReference type="NCBI Taxonomy" id="983967"/>
    <lineage>
        <taxon>Eukaryota</taxon>
        <taxon>Fungi</taxon>
        <taxon>Dikarya</taxon>
        <taxon>Ascomycota</taxon>
        <taxon>Saccharomycotina</taxon>
        <taxon>Pichiomycetes</taxon>
        <taxon>Pichiales</taxon>
        <taxon>Pichiaceae</taxon>
        <taxon>Ogataea</taxon>
        <taxon>Ogataea/Candida clade</taxon>
    </lineage>
</organism>
<reference evidence="2" key="1">
    <citation type="submission" date="2016-04" db="EMBL/GenBank/DDBJ databases">
        <title>Comparative genomics of biotechnologically important yeasts.</title>
        <authorList>
            <consortium name="DOE Joint Genome Institute"/>
            <person name="Riley R."/>
            <person name="Haridas S."/>
            <person name="Wolfe K.H."/>
            <person name="Lopes M.R."/>
            <person name="Hittinger C.T."/>
            <person name="Goker M."/>
            <person name="Salamov A."/>
            <person name="Wisecaver J."/>
            <person name="Long T.M."/>
            <person name="Aerts A.L."/>
            <person name="Barry K."/>
            <person name="Choi C."/>
            <person name="Clum A."/>
            <person name="Coughlan A.Y."/>
            <person name="Deshpande S."/>
            <person name="Douglass A.P."/>
            <person name="Hanson S.J."/>
            <person name="Klenk H.-P."/>
            <person name="Labutti K."/>
            <person name="Lapidus A."/>
            <person name="Lindquist E."/>
            <person name="Lipzen A."/>
            <person name="Meier-Kolthoff J.P."/>
            <person name="Ohm R.A."/>
            <person name="Otillar R.P."/>
            <person name="Pangilinan J."/>
            <person name="Peng Y."/>
            <person name="Rokas A."/>
            <person name="Rosa C.A."/>
            <person name="Scheuner C."/>
            <person name="Sibirny A.A."/>
            <person name="Slot J.C."/>
            <person name="Stielow J.B."/>
            <person name="Sun H."/>
            <person name="Kurtzman C.P."/>
            <person name="Blackwell M."/>
            <person name="Grigoriev I.V."/>
            <person name="Jeffries T.W."/>
        </authorList>
    </citation>
    <scope>NUCLEOTIDE SEQUENCE [LARGE SCALE GENOMIC DNA]</scope>
    <source>
        <strain evidence="2">NRRL YB-2248</strain>
    </source>
</reference>
<protein>
    <submittedName>
        <fullName evidence="1">Uncharacterized protein</fullName>
    </submittedName>
</protein>
<sequence>MNQMNHYQKGGDSLKVEIAMCISKMAVATLHKQYTRLLAFVRRSLVLKDKKDRLRSDRYSSCHACIFDYGEGQA</sequence>
<dbReference type="Proteomes" id="UP000094801">
    <property type="component" value="Unassembled WGS sequence"/>
</dbReference>
<proteinExistence type="predicted"/>
<name>A0A1E4T5F2_9ASCO</name>
<accession>A0A1E4T5F2</accession>
<evidence type="ECO:0000313" key="2">
    <source>
        <dbReference type="Proteomes" id="UP000094801"/>
    </source>
</evidence>
<keyword evidence="2" id="KW-1185">Reference proteome</keyword>